<dbReference type="NCBIfam" id="TIGR01206">
    <property type="entry name" value="lysW"/>
    <property type="match status" value="1"/>
</dbReference>
<keyword evidence="3" id="KW-1185">Reference proteome</keyword>
<gene>
    <name evidence="1" type="primary">lysW</name>
    <name evidence="1" type="ORF">ARMA_2455</name>
    <name evidence="2" type="ORF">SE16_14715</name>
</gene>
<dbReference type="EMBL" id="LGKN01000009">
    <property type="protein sequence ID" value="KPL86522.1"/>
    <property type="molecule type" value="Genomic_DNA"/>
</dbReference>
<evidence type="ECO:0000313" key="4">
    <source>
        <dbReference type="Proteomes" id="UP000050502"/>
    </source>
</evidence>
<protein>
    <submittedName>
        <fullName evidence="1">Alpha-aminoadipate carrier protein LysW</fullName>
    </submittedName>
</protein>
<dbReference type="RefSeq" id="WP_054493787.1">
    <property type="nucleotide sequence ID" value="NZ_BBZA01000224.1"/>
</dbReference>
<evidence type="ECO:0000313" key="3">
    <source>
        <dbReference type="Proteomes" id="UP000037784"/>
    </source>
</evidence>
<dbReference type="Proteomes" id="UP000037784">
    <property type="component" value="Unassembled WGS sequence"/>
</dbReference>
<dbReference type="InterPro" id="IPR005906">
    <property type="entry name" value="LysW"/>
</dbReference>
<dbReference type="AlphaFoldDB" id="A0A0M8KAF6"/>
<reference evidence="1 3" key="1">
    <citation type="journal article" date="2015" name="Genome Announc.">
        <title>Draft Genome Sequence of a Heterotrophic Facultative Anaerobic Thermophilic Bacterium, Ardenticatena maritima Strain 110ST.</title>
        <authorList>
            <person name="Kawaichi S."/>
            <person name="Yoshida T."/>
            <person name="Sako Y."/>
            <person name="Nakamura R."/>
        </authorList>
    </citation>
    <scope>NUCLEOTIDE SEQUENCE [LARGE SCALE GENOMIC DNA]</scope>
    <source>
        <strain evidence="1 3">110S</strain>
    </source>
</reference>
<dbReference type="STRING" id="872965.SE16_14715"/>
<name>A0A0M8KAF6_9CHLR</name>
<dbReference type="EMBL" id="BBZA01000224">
    <property type="protein sequence ID" value="GAP64032.1"/>
    <property type="molecule type" value="Genomic_DNA"/>
</dbReference>
<evidence type="ECO:0000313" key="2">
    <source>
        <dbReference type="EMBL" id="KPL86522.1"/>
    </source>
</evidence>
<accession>A0A0M8KAF6</accession>
<dbReference type="Proteomes" id="UP000050502">
    <property type="component" value="Unassembled WGS sequence"/>
</dbReference>
<dbReference type="InParanoid" id="A0A0M8KAF6"/>
<dbReference type="Pfam" id="PF21344">
    <property type="entry name" value="Zn_ribbon_LysW"/>
    <property type="match status" value="1"/>
</dbReference>
<dbReference type="PANTHER" id="PTHR40393:SF1">
    <property type="entry name" value="LYSINE BIOSYNTHESIS PROTEIN-RELATED"/>
    <property type="match status" value="1"/>
</dbReference>
<comment type="caution">
    <text evidence="1">The sequence shown here is derived from an EMBL/GenBank/DDBJ whole genome shotgun (WGS) entry which is preliminary data.</text>
</comment>
<sequence length="60" mass="6495">MTTTVRTAECPECAAVVPLAEEVFLHEIVVCPECGVELEVVGLEPPTLDLAPEVEEDWGE</sequence>
<organism evidence="1 3">
    <name type="scientific">Ardenticatena maritima</name>
    <dbReference type="NCBI Taxonomy" id="872965"/>
    <lineage>
        <taxon>Bacteria</taxon>
        <taxon>Bacillati</taxon>
        <taxon>Chloroflexota</taxon>
        <taxon>Ardenticatenia</taxon>
        <taxon>Ardenticatenales</taxon>
        <taxon>Ardenticatenaceae</taxon>
        <taxon>Ardenticatena</taxon>
    </lineage>
</organism>
<dbReference type="PANTHER" id="PTHR40393">
    <property type="entry name" value="LYSINE BIOSYNTHESIS PROTEIN-RELATED-RELATED"/>
    <property type="match status" value="1"/>
</dbReference>
<evidence type="ECO:0000313" key="1">
    <source>
        <dbReference type="EMBL" id="GAP64032.1"/>
    </source>
</evidence>
<reference evidence="2 4" key="2">
    <citation type="submission" date="2015-07" db="EMBL/GenBank/DDBJ databases">
        <title>Whole genome sequence of Ardenticatena maritima DSM 23922.</title>
        <authorList>
            <person name="Hemp J."/>
            <person name="Ward L.M."/>
            <person name="Pace L.A."/>
            <person name="Fischer W.W."/>
        </authorList>
    </citation>
    <scope>NUCLEOTIDE SEQUENCE [LARGE SCALE GENOMIC DNA]</scope>
    <source>
        <strain evidence="2 4">110S</strain>
    </source>
</reference>
<proteinExistence type="predicted"/>
<dbReference type="Gene3D" id="2.20.28.160">
    <property type="match status" value="1"/>
</dbReference>
<reference evidence="3" key="3">
    <citation type="submission" date="2015-08" db="EMBL/GenBank/DDBJ databases">
        <title>Draft Genome Sequence of a Heterotrophic Facultative Anaerobic Bacterium Ardenticatena maritima Strain 110S.</title>
        <authorList>
            <person name="Kawaichi S."/>
            <person name="Yoshida T."/>
            <person name="Sako Y."/>
            <person name="Nakamura R."/>
        </authorList>
    </citation>
    <scope>NUCLEOTIDE SEQUENCE [LARGE SCALE GENOMIC DNA]</scope>
    <source>
        <strain evidence="3">110S</strain>
    </source>
</reference>